<keyword evidence="3" id="KW-1185">Reference proteome</keyword>
<evidence type="ECO:0000313" key="3">
    <source>
        <dbReference type="Proteomes" id="UP001566132"/>
    </source>
</evidence>
<feature type="compositionally biased region" description="Pro residues" evidence="1">
    <location>
        <begin position="25"/>
        <end position="39"/>
    </location>
</feature>
<feature type="region of interest" description="Disordered" evidence="1">
    <location>
        <begin position="1"/>
        <end position="103"/>
    </location>
</feature>
<evidence type="ECO:0000313" key="2">
    <source>
        <dbReference type="EMBL" id="KAL1489002.1"/>
    </source>
</evidence>
<proteinExistence type="predicted"/>
<sequence length="103" mass="11514">MLNVLNTSASFEPRLLDNDRGGPASQPPPLPDLGVPTPPESEGSRGTLDRMERRKEWFLALGEPNSIGTRKGPEEPRRMIPKDQRKEPETARTPRDANSRTLQ</sequence>
<feature type="compositionally biased region" description="Polar residues" evidence="1">
    <location>
        <begin position="1"/>
        <end position="10"/>
    </location>
</feature>
<gene>
    <name evidence="2" type="ORF">ABEB36_014781</name>
</gene>
<evidence type="ECO:0000256" key="1">
    <source>
        <dbReference type="SAM" id="MobiDB-lite"/>
    </source>
</evidence>
<feature type="compositionally biased region" description="Basic and acidic residues" evidence="1">
    <location>
        <begin position="71"/>
        <end position="103"/>
    </location>
</feature>
<dbReference type="Proteomes" id="UP001566132">
    <property type="component" value="Unassembled WGS sequence"/>
</dbReference>
<reference evidence="2 3" key="1">
    <citation type="submission" date="2024-05" db="EMBL/GenBank/DDBJ databases">
        <title>Genetic variation in Jamaican populations of the coffee berry borer (Hypothenemus hampei).</title>
        <authorList>
            <person name="Errbii M."/>
            <person name="Myrie A."/>
        </authorList>
    </citation>
    <scope>NUCLEOTIDE SEQUENCE [LARGE SCALE GENOMIC DNA]</scope>
    <source>
        <strain evidence="2">JA-Hopewell-2020-01-JO</strain>
        <tissue evidence="2">Whole body</tissue>
    </source>
</reference>
<comment type="caution">
    <text evidence="2">The sequence shown here is derived from an EMBL/GenBank/DDBJ whole genome shotgun (WGS) entry which is preliminary data.</text>
</comment>
<name>A0ABD1E4Y7_HYPHA</name>
<protein>
    <submittedName>
        <fullName evidence="2">Uncharacterized protein</fullName>
    </submittedName>
</protein>
<dbReference type="AlphaFoldDB" id="A0ABD1E4Y7"/>
<dbReference type="EMBL" id="JBDJPC010000013">
    <property type="protein sequence ID" value="KAL1489002.1"/>
    <property type="molecule type" value="Genomic_DNA"/>
</dbReference>
<feature type="compositionally biased region" description="Basic and acidic residues" evidence="1">
    <location>
        <begin position="47"/>
        <end position="57"/>
    </location>
</feature>
<accession>A0ABD1E4Y7</accession>
<organism evidence="2 3">
    <name type="scientific">Hypothenemus hampei</name>
    <name type="common">Coffee berry borer</name>
    <dbReference type="NCBI Taxonomy" id="57062"/>
    <lineage>
        <taxon>Eukaryota</taxon>
        <taxon>Metazoa</taxon>
        <taxon>Ecdysozoa</taxon>
        <taxon>Arthropoda</taxon>
        <taxon>Hexapoda</taxon>
        <taxon>Insecta</taxon>
        <taxon>Pterygota</taxon>
        <taxon>Neoptera</taxon>
        <taxon>Endopterygota</taxon>
        <taxon>Coleoptera</taxon>
        <taxon>Polyphaga</taxon>
        <taxon>Cucujiformia</taxon>
        <taxon>Curculionidae</taxon>
        <taxon>Scolytinae</taxon>
        <taxon>Hypothenemus</taxon>
    </lineage>
</organism>